<organism evidence="10 11">
    <name type="scientific">Sphaerobacter thermophilus (strain ATCC 49802 / DSM 20745 / KCCM 41009 / NCIMB 13125 / S 6022)</name>
    <dbReference type="NCBI Taxonomy" id="479434"/>
    <lineage>
        <taxon>Bacteria</taxon>
        <taxon>Pseudomonadati</taxon>
        <taxon>Thermomicrobiota</taxon>
        <taxon>Thermomicrobia</taxon>
        <taxon>Sphaerobacterales</taxon>
        <taxon>Sphaerobacterineae</taxon>
        <taxon>Sphaerobacteraceae</taxon>
        <taxon>Sphaerobacter</taxon>
    </lineage>
</organism>
<dbReference type="EMBL" id="CP001823">
    <property type="protein sequence ID" value="ACZ37904.1"/>
    <property type="molecule type" value="Genomic_DNA"/>
</dbReference>
<reference evidence="10 11" key="2">
    <citation type="journal article" date="2010" name="Stand. Genomic Sci.">
        <title>Complete genome sequence of Desulfohalobium retbaense type strain (HR(100)).</title>
        <authorList>
            <person name="Spring S."/>
            <person name="Nolan M."/>
            <person name="Lapidus A."/>
            <person name="Glavina Del Rio T."/>
            <person name="Copeland A."/>
            <person name="Tice H."/>
            <person name="Cheng J.F."/>
            <person name="Lucas S."/>
            <person name="Land M."/>
            <person name="Chen F."/>
            <person name="Bruce D."/>
            <person name="Goodwin L."/>
            <person name="Pitluck S."/>
            <person name="Ivanova N."/>
            <person name="Mavromatis K."/>
            <person name="Mikhailova N."/>
            <person name="Pati A."/>
            <person name="Chen A."/>
            <person name="Palaniappan K."/>
            <person name="Hauser L."/>
            <person name="Chang Y.J."/>
            <person name="Jeffries C.D."/>
            <person name="Munk C."/>
            <person name="Kiss H."/>
            <person name="Chain P."/>
            <person name="Han C."/>
            <person name="Brettin T."/>
            <person name="Detter J.C."/>
            <person name="Schuler E."/>
            <person name="Goker M."/>
            <person name="Rohde M."/>
            <person name="Bristow J."/>
            <person name="Eisen J.A."/>
            <person name="Markowitz V."/>
            <person name="Hugenholtz P."/>
            <person name="Kyrpides N.C."/>
            <person name="Klenk H.P."/>
        </authorList>
    </citation>
    <scope>NUCLEOTIDE SEQUENCE [LARGE SCALE GENOMIC DNA]</scope>
    <source>
        <strain evidence="11">ATCC 49802 / DSM 20745 / S 6022</strain>
    </source>
</reference>
<dbReference type="InterPro" id="IPR002314">
    <property type="entry name" value="aa-tRNA-synt_IIb"/>
</dbReference>
<evidence type="ECO:0000313" key="11">
    <source>
        <dbReference type="Proteomes" id="UP000002027"/>
    </source>
</evidence>
<dbReference type="InterPro" id="IPR002315">
    <property type="entry name" value="tRNA-synt_gly"/>
</dbReference>
<dbReference type="GO" id="GO:1990742">
    <property type="term" value="C:microvesicle"/>
    <property type="evidence" value="ECO:0007669"/>
    <property type="project" value="UniProtKB-ARBA"/>
</dbReference>
<keyword evidence="5 8" id="KW-0067">ATP-binding</keyword>
<feature type="domain" description="Aminoacyl-transfer RNA synthetases class-II family profile" evidence="9">
    <location>
        <begin position="14"/>
        <end position="381"/>
    </location>
</feature>
<keyword evidence="3 8" id="KW-0436">Ligase</keyword>
<dbReference type="EC" id="6.1.1.14" evidence="8"/>
<dbReference type="InterPro" id="IPR006195">
    <property type="entry name" value="aa-tRNA-synth_II"/>
</dbReference>
<dbReference type="HOGENOM" id="CLU_015515_2_1_0"/>
<feature type="binding site" evidence="8">
    <location>
        <position position="175"/>
    </location>
    <ligand>
        <name>substrate</name>
    </ligand>
</feature>
<dbReference type="HAMAP" id="MF_00253_B">
    <property type="entry name" value="Gly_tRNA_synth_B"/>
    <property type="match status" value="1"/>
</dbReference>
<feature type="binding site" evidence="8">
    <location>
        <begin position="335"/>
        <end position="338"/>
    </location>
    <ligand>
        <name>ATP</name>
        <dbReference type="ChEBI" id="CHEBI:30616"/>
    </ligand>
</feature>
<evidence type="ECO:0000259" key="9">
    <source>
        <dbReference type="PROSITE" id="PS50862"/>
    </source>
</evidence>
<dbReference type="RefSeq" id="WP_012870951.1">
    <property type="nucleotide sequence ID" value="NC_013523.1"/>
</dbReference>
<comment type="similarity">
    <text evidence="1 8">Belongs to the class-II aminoacyl-tRNA synthetase family.</text>
</comment>
<accession>D1C7S1</accession>
<feature type="binding site" evidence="8">
    <location>
        <position position="106"/>
    </location>
    <ligand>
        <name>substrate</name>
    </ligand>
</feature>
<dbReference type="GO" id="GO:0005524">
    <property type="term" value="F:ATP binding"/>
    <property type="evidence" value="ECO:0007669"/>
    <property type="project" value="UniProtKB-UniRule"/>
</dbReference>
<keyword evidence="6 8" id="KW-0648">Protein biosynthesis</keyword>
<dbReference type="Gene3D" id="3.40.50.800">
    <property type="entry name" value="Anticodon-binding domain"/>
    <property type="match status" value="1"/>
</dbReference>
<feature type="binding site" evidence="8">
    <location>
        <begin position="217"/>
        <end position="222"/>
    </location>
    <ligand>
        <name>ATP</name>
        <dbReference type="ChEBI" id="CHEBI:30616"/>
    </ligand>
</feature>
<evidence type="ECO:0000256" key="1">
    <source>
        <dbReference type="ARBA" id="ARBA00008226"/>
    </source>
</evidence>
<sequence>MHAEETPSTPVAMDTIVALAKRRGFVFQGSEIYGGLANTWDYGPLGVELRRNIKNAWWHFFVQLRRDIVGLDGSILLHPRAWEASGHVDEFNDPLVDCRNCQTRYRADNLIEERLGRNVDGATIEEMTRVIKESNLACPVCGQRDWTEVRQFNLMFRTFLGPVEASGTQAFLRPETAQAIFLDYRNVLQSSRVKIPFGIAQIGKAFRNEITPGNFIFRLLEFEQMEIEYFIRPEGWEPVFEEWLDAMQAFFRFIGLGEARLRQREHGPDELSHYSKRTVDFEYEFPFGWKELCGLAYRTDFDLRRHQEYSGVDLTYFDQATGERFLPHVVEPTMGVERLMLALMVDAYHEEDAVDVAGKPYRRVVLRFHPRMAPYKAAVLPLMKKPELVAKANEVWDLLRPEFPTDYDETQSIGRRYRRQDEIGTPFCVTIDYDTLEDDSVTIRDRDSMEQVRVPIAELVPTLRERLER</sequence>
<keyword evidence="2 8" id="KW-0963">Cytoplasm</keyword>
<dbReference type="Proteomes" id="UP000002027">
    <property type="component" value="Chromosome 1"/>
</dbReference>
<comment type="function">
    <text evidence="8">Catalyzes the attachment of glycine to tRNA(Gly).</text>
</comment>
<dbReference type="InterPro" id="IPR036621">
    <property type="entry name" value="Anticodon-bd_dom_sf"/>
</dbReference>
<dbReference type="FunFam" id="3.40.50.800:FF:000002">
    <property type="entry name" value="Glycine--tRNA ligase"/>
    <property type="match status" value="1"/>
</dbReference>
<evidence type="ECO:0000256" key="8">
    <source>
        <dbReference type="HAMAP-Rule" id="MF_00253"/>
    </source>
</evidence>
<name>D1C7S1_SPHTD</name>
<dbReference type="SUPFAM" id="SSF52954">
    <property type="entry name" value="Class II aaRS ABD-related"/>
    <property type="match status" value="1"/>
</dbReference>
<reference evidence="11" key="1">
    <citation type="submission" date="2009-11" db="EMBL/GenBank/DDBJ databases">
        <title>The complete chromosome 1 of Sphaerobacter thermophilus DSM 20745.</title>
        <authorList>
            <person name="Lucas S."/>
            <person name="Copeland A."/>
            <person name="Lapidus A."/>
            <person name="Glavina del Rio T."/>
            <person name="Dalin E."/>
            <person name="Tice H."/>
            <person name="Bruce D."/>
            <person name="Goodwin L."/>
            <person name="Pitluck S."/>
            <person name="Kyrpides N."/>
            <person name="Mavromatis K."/>
            <person name="Ivanova N."/>
            <person name="Mikhailova N."/>
            <person name="LaButti K.M."/>
            <person name="Clum A."/>
            <person name="Sun H.I."/>
            <person name="Brettin T."/>
            <person name="Detter J.C."/>
            <person name="Han C."/>
            <person name="Larimer F."/>
            <person name="Land M."/>
            <person name="Hauser L."/>
            <person name="Markowitz V."/>
            <person name="Cheng J.F."/>
            <person name="Hugenholtz P."/>
            <person name="Woyke T."/>
            <person name="Wu D."/>
            <person name="Steenblock K."/>
            <person name="Schneider S."/>
            <person name="Pukall R."/>
            <person name="Goeker M."/>
            <person name="Klenk H.P."/>
            <person name="Eisen J.A."/>
        </authorList>
    </citation>
    <scope>NUCLEOTIDE SEQUENCE [LARGE SCALE GENOMIC DNA]</scope>
    <source>
        <strain evidence="11">ATCC 49802 / DSM 20745 / S 6022</strain>
    </source>
</reference>
<dbReference type="PRINTS" id="PR01043">
    <property type="entry name" value="TRNASYNTHGLY"/>
</dbReference>
<dbReference type="InterPro" id="IPR033731">
    <property type="entry name" value="GlyRS-like_core"/>
</dbReference>
<dbReference type="OrthoDB" id="9760853at2"/>
<protein>
    <recommendedName>
        <fullName evidence="8">Glycine--tRNA ligase</fullName>
        <ecNumber evidence="8">6.1.1.14</ecNumber>
    </recommendedName>
    <alternativeName>
        <fullName evidence="8">Glycyl-tRNA synthetase</fullName>
        <shortName evidence="8">GlyRS</shortName>
    </alternativeName>
</protein>
<dbReference type="CDD" id="cd00774">
    <property type="entry name" value="GlyRS-like_core"/>
    <property type="match status" value="1"/>
</dbReference>
<dbReference type="GO" id="GO:0005737">
    <property type="term" value="C:cytoplasm"/>
    <property type="evidence" value="ECO:0007669"/>
    <property type="project" value="UniProtKB-SubCell"/>
</dbReference>
<dbReference type="KEGG" id="sti:Sthe_0466"/>
<dbReference type="NCBIfam" id="TIGR00389">
    <property type="entry name" value="glyS_dimeric"/>
    <property type="match status" value="1"/>
</dbReference>
<dbReference type="SUPFAM" id="SSF55681">
    <property type="entry name" value="Class II aaRS and biotin synthetases"/>
    <property type="match status" value="1"/>
</dbReference>
<comment type="subcellular location">
    <subcellularLocation>
        <location evidence="8">Cytoplasm</location>
    </subcellularLocation>
</comment>
<dbReference type="GO" id="GO:0015966">
    <property type="term" value="P:diadenosine tetraphosphate biosynthetic process"/>
    <property type="evidence" value="ECO:0007669"/>
    <property type="project" value="UniProtKB-ARBA"/>
</dbReference>
<dbReference type="GO" id="GO:0006426">
    <property type="term" value="P:glycyl-tRNA aminoacylation"/>
    <property type="evidence" value="ECO:0007669"/>
    <property type="project" value="UniProtKB-UniRule"/>
</dbReference>
<dbReference type="GO" id="GO:0004081">
    <property type="term" value="F:bis(5'-nucleosyl)-tetraphosphatase (asymmetrical) activity"/>
    <property type="evidence" value="ECO:0007669"/>
    <property type="project" value="UniProtKB-ARBA"/>
</dbReference>
<dbReference type="Gene3D" id="3.30.930.10">
    <property type="entry name" value="Bira Bifunctional Protein, Domain 2"/>
    <property type="match status" value="1"/>
</dbReference>
<feature type="binding site" evidence="8">
    <location>
        <begin position="222"/>
        <end position="226"/>
    </location>
    <ligand>
        <name>substrate</name>
    </ligand>
</feature>
<dbReference type="AlphaFoldDB" id="D1C7S1"/>
<evidence type="ECO:0000313" key="10">
    <source>
        <dbReference type="EMBL" id="ACZ37904.1"/>
    </source>
</evidence>
<dbReference type="InParanoid" id="D1C7S1"/>
<dbReference type="Pfam" id="PF00587">
    <property type="entry name" value="tRNA-synt_2b"/>
    <property type="match status" value="1"/>
</dbReference>
<evidence type="ECO:0000256" key="4">
    <source>
        <dbReference type="ARBA" id="ARBA00022741"/>
    </source>
</evidence>
<keyword evidence="11" id="KW-1185">Reference proteome</keyword>
<dbReference type="GO" id="GO:0070062">
    <property type="term" value="C:extracellular exosome"/>
    <property type="evidence" value="ECO:0007669"/>
    <property type="project" value="UniProtKB-ARBA"/>
</dbReference>
<dbReference type="STRING" id="479434.Sthe_0466"/>
<evidence type="ECO:0000256" key="2">
    <source>
        <dbReference type="ARBA" id="ARBA00022490"/>
    </source>
</evidence>
<dbReference type="GO" id="GO:0004820">
    <property type="term" value="F:glycine-tRNA ligase activity"/>
    <property type="evidence" value="ECO:0007669"/>
    <property type="project" value="UniProtKB-UniRule"/>
</dbReference>
<feature type="binding site" evidence="8">
    <location>
        <begin position="331"/>
        <end position="335"/>
    </location>
    <ligand>
        <name>substrate</name>
    </ligand>
</feature>
<dbReference type="eggNOG" id="COG0423">
    <property type="taxonomic scope" value="Bacteria"/>
</dbReference>
<keyword evidence="4 8" id="KW-0547">Nucleotide-binding</keyword>
<dbReference type="PROSITE" id="PS50862">
    <property type="entry name" value="AA_TRNA_LIGASE_II"/>
    <property type="match status" value="1"/>
</dbReference>
<comment type="catalytic activity">
    <reaction evidence="8">
        <text>tRNA(Gly) + glycine + ATP = glycyl-tRNA(Gly) + AMP + diphosphate</text>
        <dbReference type="Rhea" id="RHEA:16013"/>
        <dbReference type="Rhea" id="RHEA-COMP:9664"/>
        <dbReference type="Rhea" id="RHEA-COMP:9683"/>
        <dbReference type="ChEBI" id="CHEBI:30616"/>
        <dbReference type="ChEBI" id="CHEBI:33019"/>
        <dbReference type="ChEBI" id="CHEBI:57305"/>
        <dbReference type="ChEBI" id="CHEBI:78442"/>
        <dbReference type="ChEBI" id="CHEBI:78522"/>
        <dbReference type="ChEBI" id="CHEBI:456215"/>
        <dbReference type="EC" id="6.1.1.14"/>
    </reaction>
</comment>
<dbReference type="InterPro" id="IPR027031">
    <property type="entry name" value="Gly-tRNA_synthase/POLG2"/>
</dbReference>
<feature type="binding site" evidence="8">
    <location>
        <begin position="291"/>
        <end position="292"/>
    </location>
    <ligand>
        <name>ATP</name>
        <dbReference type="ChEBI" id="CHEBI:30616"/>
    </ligand>
</feature>
<dbReference type="InterPro" id="IPR004154">
    <property type="entry name" value="Anticodon-bd"/>
</dbReference>
<comment type="subunit">
    <text evidence="8">Homodimer.</text>
</comment>
<dbReference type="PANTHER" id="PTHR10745:SF8">
    <property type="entry name" value="DNA POLYMERASE SUBUNIT GAMMA-2, MITOCHONDRIAL"/>
    <property type="match status" value="1"/>
</dbReference>
<dbReference type="Pfam" id="PF03129">
    <property type="entry name" value="HGTP_anticodon"/>
    <property type="match status" value="1"/>
</dbReference>
<dbReference type="InterPro" id="IPR045864">
    <property type="entry name" value="aa-tRNA-synth_II/BPL/LPL"/>
</dbReference>
<gene>
    <name evidence="8" type="primary">glyQS</name>
    <name evidence="10" type="ordered locus">Sthe_0466</name>
</gene>
<feature type="binding site" evidence="8">
    <location>
        <begin position="207"/>
        <end position="209"/>
    </location>
    <ligand>
        <name>ATP</name>
        <dbReference type="ChEBI" id="CHEBI:30616"/>
    </ligand>
</feature>
<evidence type="ECO:0000256" key="6">
    <source>
        <dbReference type="ARBA" id="ARBA00022917"/>
    </source>
</evidence>
<proteinExistence type="inferred from homology"/>
<dbReference type="PANTHER" id="PTHR10745">
    <property type="entry name" value="GLYCYL-TRNA SYNTHETASE/DNA POLYMERASE SUBUNIT GAMMA-2"/>
    <property type="match status" value="1"/>
</dbReference>
<dbReference type="CDD" id="cd00858">
    <property type="entry name" value="GlyRS_anticodon"/>
    <property type="match status" value="1"/>
</dbReference>
<keyword evidence="7 8" id="KW-0030">Aminoacyl-tRNA synthetase</keyword>
<dbReference type="NCBIfam" id="NF003211">
    <property type="entry name" value="PRK04173.1"/>
    <property type="match status" value="1"/>
</dbReference>
<evidence type="ECO:0000256" key="3">
    <source>
        <dbReference type="ARBA" id="ARBA00022598"/>
    </source>
</evidence>
<dbReference type="InterPro" id="IPR022961">
    <property type="entry name" value="Gly_tRNA_ligase_bac"/>
</dbReference>
<evidence type="ECO:0000256" key="7">
    <source>
        <dbReference type="ARBA" id="ARBA00023146"/>
    </source>
</evidence>
<evidence type="ECO:0000256" key="5">
    <source>
        <dbReference type="ARBA" id="ARBA00022840"/>
    </source>
</evidence>